<feature type="region of interest" description="Disordered" evidence="1">
    <location>
        <begin position="103"/>
        <end position="144"/>
    </location>
</feature>
<gene>
    <name evidence="3" type="ORF">N7U68_07115</name>
</gene>
<evidence type="ECO:0000256" key="2">
    <source>
        <dbReference type="SAM" id="SignalP"/>
    </source>
</evidence>
<dbReference type="RefSeq" id="WP_263048693.1">
    <property type="nucleotide sequence ID" value="NZ_CP106738.1"/>
</dbReference>
<accession>A0ABY6DHF7</accession>
<keyword evidence="4" id="KW-1185">Reference proteome</keyword>
<feature type="chain" id="PRO_5047037141" description="DUF3617 family protein" evidence="2">
    <location>
        <begin position="20"/>
        <end position="144"/>
    </location>
</feature>
<protein>
    <recommendedName>
        <fullName evidence="5">DUF3617 family protein</fullName>
    </recommendedName>
</protein>
<name>A0ABY6DHF7_9RHOB</name>
<evidence type="ECO:0008006" key="5">
    <source>
        <dbReference type="Google" id="ProtNLM"/>
    </source>
</evidence>
<evidence type="ECO:0000313" key="4">
    <source>
        <dbReference type="Proteomes" id="UP001064087"/>
    </source>
</evidence>
<evidence type="ECO:0000313" key="3">
    <source>
        <dbReference type="EMBL" id="UXX84403.1"/>
    </source>
</evidence>
<reference evidence="3" key="1">
    <citation type="submission" date="2022-10" db="EMBL/GenBank/DDBJ databases">
        <title>Roseovarius pelagicus sp. nov., isolated from Arctic seawater.</title>
        <authorList>
            <person name="Hong Y.W."/>
            <person name="Hwang C.Y."/>
        </authorList>
    </citation>
    <scope>NUCLEOTIDE SEQUENCE</scope>
    <source>
        <strain evidence="3">HL-MP18</strain>
    </source>
</reference>
<proteinExistence type="predicted"/>
<feature type="signal peptide" evidence="2">
    <location>
        <begin position="1"/>
        <end position="19"/>
    </location>
</feature>
<dbReference type="Proteomes" id="UP001064087">
    <property type="component" value="Chromosome"/>
</dbReference>
<sequence length="144" mass="15845">MRRFALTVILSGLAGTVVADEQTLTSRPDLCKADYAIQELEDVTMLDATTVGDHYIRCKWEPPLDLTKERPAEQKRIAVCMDGVGEWSVDVVFEQAPEGGIRLTTEDKRLPRKTYGPCPDGHNRPTGGSERAFKLKPQAGASAD</sequence>
<dbReference type="EMBL" id="CP106738">
    <property type="protein sequence ID" value="UXX84403.1"/>
    <property type="molecule type" value="Genomic_DNA"/>
</dbReference>
<keyword evidence="2" id="KW-0732">Signal</keyword>
<evidence type="ECO:0000256" key="1">
    <source>
        <dbReference type="SAM" id="MobiDB-lite"/>
    </source>
</evidence>
<organism evidence="3 4">
    <name type="scientific">Roseovarius pelagicus</name>
    <dbReference type="NCBI Taxonomy" id="2980108"/>
    <lineage>
        <taxon>Bacteria</taxon>
        <taxon>Pseudomonadati</taxon>
        <taxon>Pseudomonadota</taxon>
        <taxon>Alphaproteobacteria</taxon>
        <taxon>Rhodobacterales</taxon>
        <taxon>Roseobacteraceae</taxon>
        <taxon>Roseovarius</taxon>
    </lineage>
</organism>